<keyword evidence="2" id="KW-1185">Reference proteome</keyword>
<organism evidence="1 2">
    <name type="scientific">Dillenia turbinata</name>
    <dbReference type="NCBI Taxonomy" id="194707"/>
    <lineage>
        <taxon>Eukaryota</taxon>
        <taxon>Viridiplantae</taxon>
        <taxon>Streptophyta</taxon>
        <taxon>Embryophyta</taxon>
        <taxon>Tracheophyta</taxon>
        <taxon>Spermatophyta</taxon>
        <taxon>Magnoliopsida</taxon>
        <taxon>eudicotyledons</taxon>
        <taxon>Gunneridae</taxon>
        <taxon>Pentapetalae</taxon>
        <taxon>Dilleniales</taxon>
        <taxon>Dilleniaceae</taxon>
        <taxon>Dillenia</taxon>
    </lineage>
</organism>
<protein>
    <submittedName>
        <fullName evidence="1">Diphthamide synthesis DPH1/DPH2</fullName>
    </submittedName>
</protein>
<dbReference type="InterPro" id="IPR016435">
    <property type="entry name" value="DPH1/DPH2"/>
</dbReference>
<dbReference type="PANTHER" id="PTHR10762:SF1">
    <property type="entry name" value="2-(3-AMINO-3-CARBOXYPROPYL)HISTIDINE SYNTHASE SUBUNIT 1"/>
    <property type="match status" value="1"/>
</dbReference>
<dbReference type="Proteomes" id="UP001370490">
    <property type="component" value="Unassembled WGS sequence"/>
</dbReference>
<accession>A0AAN8VKK3</accession>
<sequence>MYSLHLSNFFTSFVVINHCFVLDDVTYGTCLINDFSTSARGTNLLIHYAHSYLVPIDATQIPYLYVFVEIKVNVNSLIETIKLNFGDSVYLNRIVLARTIQFSTAIWVTKPELERAGFRVFTPHVEPLSASEVGIGKPVPKPGRFCADLDVVLGFHGVT</sequence>
<dbReference type="Gene3D" id="3.40.50.11840">
    <property type="entry name" value="Diphthamide synthesis DPH1/DPH2 domain 1"/>
    <property type="match status" value="1"/>
</dbReference>
<name>A0AAN8VKK3_9MAGN</name>
<gene>
    <name evidence="1" type="ORF">RJ641_036303</name>
</gene>
<reference evidence="1 2" key="1">
    <citation type="submission" date="2023-12" db="EMBL/GenBank/DDBJ databases">
        <title>A high-quality genome assembly for Dillenia turbinata (Dilleniales).</title>
        <authorList>
            <person name="Chanderbali A."/>
        </authorList>
    </citation>
    <scope>NUCLEOTIDE SEQUENCE [LARGE SCALE GENOMIC DNA]</scope>
    <source>
        <strain evidence="1">LSX21</strain>
        <tissue evidence="1">Leaf</tissue>
    </source>
</reference>
<comment type="caution">
    <text evidence="1">The sequence shown here is derived from an EMBL/GenBank/DDBJ whole genome shotgun (WGS) entry which is preliminary data.</text>
</comment>
<evidence type="ECO:0000313" key="2">
    <source>
        <dbReference type="Proteomes" id="UP001370490"/>
    </source>
</evidence>
<dbReference type="GO" id="GO:0090560">
    <property type="term" value="F:2-(3-amino-3-carboxypropyl)histidine synthase activity"/>
    <property type="evidence" value="ECO:0007669"/>
    <property type="project" value="InterPro"/>
</dbReference>
<proteinExistence type="predicted"/>
<dbReference type="Pfam" id="PF01866">
    <property type="entry name" value="Diphthamide_syn"/>
    <property type="match status" value="1"/>
</dbReference>
<dbReference type="InterPro" id="IPR042263">
    <property type="entry name" value="DPH1/DPH2_1"/>
</dbReference>
<dbReference type="AlphaFoldDB" id="A0AAN8VKK3"/>
<evidence type="ECO:0000313" key="1">
    <source>
        <dbReference type="EMBL" id="KAK6933409.1"/>
    </source>
</evidence>
<dbReference type="PANTHER" id="PTHR10762">
    <property type="entry name" value="DIPHTHAMIDE BIOSYNTHESIS PROTEIN"/>
    <property type="match status" value="1"/>
</dbReference>
<dbReference type="GO" id="GO:0017183">
    <property type="term" value="P:protein histidyl modification to diphthamide"/>
    <property type="evidence" value="ECO:0007669"/>
    <property type="project" value="InterPro"/>
</dbReference>
<dbReference type="EMBL" id="JBAMMX010000009">
    <property type="protein sequence ID" value="KAK6933409.1"/>
    <property type="molecule type" value="Genomic_DNA"/>
</dbReference>
<dbReference type="NCBIfam" id="TIGR00322">
    <property type="entry name" value="diphth2_R"/>
    <property type="match status" value="1"/>
</dbReference>